<name>A0A9P7VNC5_9AGAR</name>
<gene>
    <name evidence="1" type="ORF">BT62DRAFT_1033182</name>
</gene>
<organism evidence="1 2">
    <name type="scientific">Guyanagaster necrorhizus</name>
    <dbReference type="NCBI Taxonomy" id="856835"/>
    <lineage>
        <taxon>Eukaryota</taxon>
        <taxon>Fungi</taxon>
        <taxon>Dikarya</taxon>
        <taxon>Basidiomycota</taxon>
        <taxon>Agaricomycotina</taxon>
        <taxon>Agaricomycetes</taxon>
        <taxon>Agaricomycetidae</taxon>
        <taxon>Agaricales</taxon>
        <taxon>Marasmiineae</taxon>
        <taxon>Physalacriaceae</taxon>
        <taxon>Guyanagaster</taxon>
    </lineage>
</organism>
<dbReference type="RefSeq" id="XP_043037208.1">
    <property type="nucleotide sequence ID" value="XM_043178350.1"/>
</dbReference>
<keyword evidence="2" id="KW-1185">Reference proteome</keyword>
<dbReference type="GeneID" id="66100638"/>
<dbReference type="EMBL" id="MU250543">
    <property type="protein sequence ID" value="KAG7443708.1"/>
    <property type="molecule type" value="Genomic_DNA"/>
</dbReference>
<reference evidence="1" key="1">
    <citation type="submission" date="2020-11" db="EMBL/GenBank/DDBJ databases">
        <title>Adaptations for nitrogen fixation in a non-lichenized fungal sporocarp promotes dispersal by wood-feeding termites.</title>
        <authorList>
            <consortium name="DOE Joint Genome Institute"/>
            <person name="Koch R.A."/>
            <person name="Yoon G."/>
            <person name="Arayal U."/>
            <person name="Lail K."/>
            <person name="Amirebrahimi M."/>
            <person name="Labutti K."/>
            <person name="Lipzen A."/>
            <person name="Riley R."/>
            <person name="Barry K."/>
            <person name="Henrissat B."/>
            <person name="Grigoriev I.V."/>
            <person name="Herr J.R."/>
            <person name="Aime M.C."/>
        </authorList>
    </citation>
    <scope>NUCLEOTIDE SEQUENCE</scope>
    <source>
        <strain evidence="1">MCA 3950</strain>
    </source>
</reference>
<accession>A0A9P7VNC5</accession>
<dbReference type="AlphaFoldDB" id="A0A9P7VNC5"/>
<sequence>MEAADLGELHSLNVISTSTERPSSAQQGTERYLGTLKTLLSVPSVRNIHFGRDELTALLKSNRIVERMTIDNFAGLPIRPQLDYAALGIQRCTMYFSIPVYILDAGPDIEVAAWKDLGQRLSSDNELLLLQVELWYKDKDMERAANHKAGIHGALIEKIERNKAEIKTFSMDTTKG</sequence>
<comment type="caution">
    <text evidence="1">The sequence shown here is derived from an EMBL/GenBank/DDBJ whole genome shotgun (WGS) entry which is preliminary data.</text>
</comment>
<protein>
    <submittedName>
        <fullName evidence="1">Uncharacterized protein</fullName>
    </submittedName>
</protein>
<evidence type="ECO:0000313" key="1">
    <source>
        <dbReference type="EMBL" id="KAG7443708.1"/>
    </source>
</evidence>
<evidence type="ECO:0000313" key="2">
    <source>
        <dbReference type="Proteomes" id="UP000812287"/>
    </source>
</evidence>
<proteinExistence type="predicted"/>
<dbReference type="Proteomes" id="UP000812287">
    <property type="component" value="Unassembled WGS sequence"/>
</dbReference>